<reference evidence="3 4" key="1">
    <citation type="journal article" date="2019" name="Sci. Rep.">
        <title>A high-quality genome of Eragrostis curvula grass provides insights into Poaceae evolution and supports new strategies to enhance forage quality.</title>
        <authorList>
            <person name="Carballo J."/>
            <person name="Santos B.A.C.M."/>
            <person name="Zappacosta D."/>
            <person name="Garbus I."/>
            <person name="Selva J.P."/>
            <person name="Gallo C.A."/>
            <person name="Diaz A."/>
            <person name="Albertini E."/>
            <person name="Caccamo M."/>
            <person name="Echenique V."/>
        </authorList>
    </citation>
    <scope>NUCLEOTIDE SEQUENCE [LARGE SCALE GENOMIC DNA]</scope>
    <source>
        <strain evidence="4">cv. Victoria</strain>
        <tissue evidence="3">Leaf</tissue>
    </source>
</reference>
<dbReference type="Proteomes" id="UP000324897">
    <property type="component" value="Unassembled WGS sequence"/>
</dbReference>
<accession>A0A5J9VJS7</accession>
<feature type="transmembrane region" description="Helical" evidence="2">
    <location>
        <begin position="342"/>
        <end position="363"/>
    </location>
</feature>
<dbReference type="PANTHER" id="PTHR34945:SF4">
    <property type="entry name" value="2-OXOGLUTARATE (2OG) AND FE(II)-DEPENDENT OXYGENASE SUPERFAMILY PROTEIN"/>
    <property type="match status" value="1"/>
</dbReference>
<dbReference type="SUPFAM" id="SSF51197">
    <property type="entry name" value="Clavaminate synthase-like"/>
    <property type="match status" value="1"/>
</dbReference>
<dbReference type="InterPro" id="IPR027443">
    <property type="entry name" value="IPNS-like_sf"/>
</dbReference>
<proteinExistence type="predicted"/>
<dbReference type="EMBL" id="RWGY01000009">
    <property type="protein sequence ID" value="TVU36642.1"/>
    <property type="molecule type" value="Genomic_DNA"/>
</dbReference>
<keyword evidence="2" id="KW-0472">Membrane</keyword>
<dbReference type="OrthoDB" id="1523082at2759"/>
<comment type="caution">
    <text evidence="3">The sequence shown here is derived from an EMBL/GenBank/DDBJ whole genome shotgun (WGS) entry which is preliminary data.</text>
</comment>
<keyword evidence="4" id="KW-1185">Reference proteome</keyword>
<gene>
    <name evidence="3" type="ORF">EJB05_18584</name>
</gene>
<sequence length="364" mass="40078">MTATSRAPRRPRIRTRGPPPAPTPIRTARGARSAAADDRILAEFLETSLRVPNLTLPPLKRFAFPPPPPELPGVAAQELLSGESATALSAAADADAFTVAGAVDAGVVREAVEAVFAAPEEVKRQLGRWFRRRDDRDEFFWVRPVSTDDDRALEAALPGSTYRVFSKAAHLIPPEVFTFAREKMDTVASKMEDIAKSVINILSENVKDANGSTPPRDTSSILRLTLYGSKTLKAFWDDSGSVDPPSSHSLSIHLSGNDRRIRLRNQSGSAVFSLPAGSMLVTVGKQIQEWSKGKFKSTAGETLFEKTDEQDQFISLELLYSTGDLHVSEFGRHARCMDRPKIVAFRDQILVALVLLSLFYLFWN</sequence>
<keyword evidence="2" id="KW-0812">Transmembrane</keyword>
<protein>
    <submittedName>
        <fullName evidence="3">Uncharacterized protein</fullName>
    </submittedName>
</protein>
<feature type="non-terminal residue" evidence="3">
    <location>
        <position position="1"/>
    </location>
</feature>
<dbReference type="PANTHER" id="PTHR34945">
    <property type="entry name" value="2-OXOGLUTARATE (2OG) AND FE(II)-DEPENDENT OXYGENASE SUPERFAMILY PROTEIN"/>
    <property type="match status" value="1"/>
</dbReference>
<dbReference type="Gramene" id="TVU36642">
    <property type="protein sequence ID" value="TVU36642"/>
    <property type="gene ID" value="EJB05_18584"/>
</dbReference>
<dbReference type="AlphaFoldDB" id="A0A5J9VJS7"/>
<feature type="compositionally biased region" description="Low complexity" evidence="1">
    <location>
        <begin position="24"/>
        <end position="34"/>
    </location>
</feature>
<evidence type="ECO:0000313" key="3">
    <source>
        <dbReference type="EMBL" id="TVU36642.1"/>
    </source>
</evidence>
<feature type="region of interest" description="Disordered" evidence="1">
    <location>
        <begin position="1"/>
        <end position="34"/>
    </location>
</feature>
<keyword evidence="2" id="KW-1133">Transmembrane helix</keyword>
<organism evidence="3 4">
    <name type="scientific">Eragrostis curvula</name>
    <name type="common">weeping love grass</name>
    <dbReference type="NCBI Taxonomy" id="38414"/>
    <lineage>
        <taxon>Eukaryota</taxon>
        <taxon>Viridiplantae</taxon>
        <taxon>Streptophyta</taxon>
        <taxon>Embryophyta</taxon>
        <taxon>Tracheophyta</taxon>
        <taxon>Spermatophyta</taxon>
        <taxon>Magnoliopsida</taxon>
        <taxon>Liliopsida</taxon>
        <taxon>Poales</taxon>
        <taxon>Poaceae</taxon>
        <taxon>PACMAD clade</taxon>
        <taxon>Chloridoideae</taxon>
        <taxon>Eragrostideae</taxon>
        <taxon>Eragrostidinae</taxon>
        <taxon>Eragrostis</taxon>
    </lineage>
</organism>
<evidence type="ECO:0000256" key="1">
    <source>
        <dbReference type="SAM" id="MobiDB-lite"/>
    </source>
</evidence>
<evidence type="ECO:0000256" key="2">
    <source>
        <dbReference type="SAM" id="Phobius"/>
    </source>
</evidence>
<dbReference type="Gene3D" id="2.60.120.330">
    <property type="entry name" value="B-lactam Antibiotic, Isopenicillin N Synthase, Chain"/>
    <property type="match status" value="1"/>
</dbReference>
<evidence type="ECO:0000313" key="4">
    <source>
        <dbReference type="Proteomes" id="UP000324897"/>
    </source>
</evidence>
<name>A0A5J9VJS7_9POAL</name>